<dbReference type="Proteomes" id="UP000886602">
    <property type="component" value="Unassembled WGS sequence"/>
</dbReference>
<name>A0A9D7I9V9_9RHOO</name>
<reference evidence="2" key="1">
    <citation type="submission" date="2020-10" db="EMBL/GenBank/DDBJ databases">
        <title>Connecting structure to function with the recovery of over 1000 high-quality activated sludge metagenome-assembled genomes encoding full-length rRNA genes using long-read sequencing.</title>
        <authorList>
            <person name="Singleton C.M."/>
            <person name="Petriglieri F."/>
            <person name="Kristensen J.M."/>
            <person name="Kirkegaard R.H."/>
            <person name="Michaelsen T.Y."/>
            <person name="Andersen M.H."/>
            <person name="Karst S.M."/>
            <person name="Dueholm M.S."/>
            <person name="Nielsen P.H."/>
            <person name="Albertsen M."/>
        </authorList>
    </citation>
    <scope>NUCLEOTIDE SEQUENCE</scope>
    <source>
        <strain evidence="2">EsbW_18-Q3-R4-48_MAXAC.044</strain>
    </source>
</reference>
<dbReference type="PROSITE" id="PS50994">
    <property type="entry name" value="INTEGRASE"/>
    <property type="match status" value="1"/>
</dbReference>
<proteinExistence type="predicted"/>
<organism evidence="2 3">
    <name type="scientific">Candidatus Propionivibrio dominans</name>
    <dbReference type="NCBI Taxonomy" id="2954373"/>
    <lineage>
        <taxon>Bacteria</taxon>
        <taxon>Pseudomonadati</taxon>
        <taxon>Pseudomonadota</taxon>
        <taxon>Betaproteobacteria</taxon>
        <taxon>Rhodocyclales</taxon>
        <taxon>Rhodocyclaceae</taxon>
        <taxon>Propionivibrio</taxon>
    </lineage>
</organism>
<sequence>MGYATWQWFKLDNAKANLSNDVRHALGQFIGCMINAGPPHTPDDRPYIERFFGSIAANLSSRLPGHTGSNPKDIRRALSDPKGNARLHVSLSEIQELLEATMAVYNAFPHDGLNGRTPLEAVEHSVRTRGAMLNWLPDAKRRTLCLMQTPKRVIVRGYLHQGQRPHINFYGVRYTNAMLASTASFLGQELHLYYNSQDLRTVRAFSSKGAELGILTAQGAWGVIAHDLKLRQEIIKLRGRKRLAGALSHEFLQQFIEDKFAKAKGTRRAASELAQTLQTLAGAPTSLSSTMAAGPTSAAVATDADQVLPPPRIEPQRLSIGTGYAGSVWPT</sequence>
<evidence type="ECO:0000259" key="1">
    <source>
        <dbReference type="PROSITE" id="PS50994"/>
    </source>
</evidence>
<comment type="caution">
    <text evidence="2">The sequence shown here is derived from an EMBL/GenBank/DDBJ whole genome shotgun (WGS) entry which is preliminary data.</text>
</comment>
<dbReference type="InterPro" id="IPR001584">
    <property type="entry name" value="Integrase_cat-core"/>
</dbReference>
<dbReference type="InterPro" id="IPR012337">
    <property type="entry name" value="RNaseH-like_sf"/>
</dbReference>
<dbReference type="GO" id="GO:0003676">
    <property type="term" value="F:nucleic acid binding"/>
    <property type="evidence" value="ECO:0007669"/>
    <property type="project" value="InterPro"/>
</dbReference>
<dbReference type="GO" id="GO:0015074">
    <property type="term" value="P:DNA integration"/>
    <property type="evidence" value="ECO:0007669"/>
    <property type="project" value="InterPro"/>
</dbReference>
<feature type="domain" description="Integrase catalytic" evidence="1">
    <location>
        <begin position="1"/>
        <end position="126"/>
    </location>
</feature>
<evidence type="ECO:0000313" key="2">
    <source>
        <dbReference type="EMBL" id="MBK7424563.1"/>
    </source>
</evidence>
<protein>
    <submittedName>
        <fullName evidence="2">Integrase catalytic subunit</fullName>
    </submittedName>
</protein>
<gene>
    <name evidence="2" type="ORF">IPJ48_16590</name>
</gene>
<dbReference type="EMBL" id="JADJNC010000035">
    <property type="protein sequence ID" value="MBK7424563.1"/>
    <property type="molecule type" value="Genomic_DNA"/>
</dbReference>
<accession>A0A9D7I9V9</accession>
<evidence type="ECO:0000313" key="3">
    <source>
        <dbReference type="Proteomes" id="UP000886602"/>
    </source>
</evidence>
<dbReference type="InterPro" id="IPR036397">
    <property type="entry name" value="RNaseH_sf"/>
</dbReference>
<dbReference type="SUPFAM" id="SSF53098">
    <property type="entry name" value="Ribonuclease H-like"/>
    <property type="match status" value="1"/>
</dbReference>
<dbReference type="Gene3D" id="3.30.420.10">
    <property type="entry name" value="Ribonuclease H-like superfamily/Ribonuclease H"/>
    <property type="match status" value="1"/>
</dbReference>
<dbReference type="AlphaFoldDB" id="A0A9D7I9V9"/>